<dbReference type="EMBL" id="JALBUU010000004">
    <property type="protein sequence ID" value="MCI0752220.1"/>
    <property type="molecule type" value="Genomic_DNA"/>
</dbReference>
<dbReference type="Gene3D" id="3.20.20.450">
    <property type="entry name" value="EAL domain"/>
    <property type="match status" value="1"/>
</dbReference>
<dbReference type="Pfam" id="PF00563">
    <property type="entry name" value="EAL"/>
    <property type="match status" value="1"/>
</dbReference>
<dbReference type="Pfam" id="PF00990">
    <property type="entry name" value="GGDEF"/>
    <property type="match status" value="1"/>
</dbReference>
<dbReference type="SUPFAM" id="SSF55073">
    <property type="entry name" value="Nucleotide cyclase"/>
    <property type="match status" value="1"/>
</dbReference>
<comment type="caution">
    <text evidence="4">The sequence shown here is derived from an EMBL/GenBank/DDBJ whole genome shotgun (WGS) entry which is preliminary data.</text>
</comment>
<feature type="domain" description="GGDEF" evidence="3">
    <location>
        <begin position="108"/>
        <end position="241"/>
    </location>
</feature>
<dbReference type="InterPro" id="IPR029787">
    <property type="entry name" value="Nucleotide_cyclase"/>
</dbReference>
<dbReference type="PROSITE" id="PS50883">
    <property type="entry name" value="EAL"/>
    <property type="match status" value="1"/>
</dbReference>
<keyword evidence="5" id="KW-1185">Reference proteome</keyword>
<sequence>MLRTAEAGDATAGRVQRLERRLARQVSAREEAESLLEQKSLELYALNCRLTELNAELEQRVRERTAELEAERRHALELAQRDVLTGLHNRRMFREHLESSLQQAGGGGTPAVLAIALDGFKAINDMLGYAAGDEVLKAVGQRLRDCGHNSDIVARLGGDEFAILRPAVGQRRAAAGLADRVLQALRPPLQIRGHVLVVGASIGIALADEEAGCPDRLLQNAAIALYGAKAGGRGGWKLFHPEMDAELQARRALEADLRGALARSEFELMYQPLVDAGHGATTGFEALLRWHRPGRGMVPPGEFIPLAEETGLIRQIGAWVLERSCADAAGWASSIKVAVNLSPVQFQGGTLVGAVRHALAASGLPASRLELEVTESMLLQDTEATLGTLHQLRALGVGISMDDFGTGYSSLSYLQRFPFTKIKIDRSFISGLAQERSSLEIVRAVVSIGRALRMTILAEGVETEEQLRLLRSEGCDEVQGFLLGRPARNTQLLKAACASGSAHSFSMAAVPARVMACSSPAR</sequence>
<feature type="domain" description="EAL" evidence="2">
    <location>
        <begin position="250"/>
        <end position="500"/>
    </location>
</feature>
<dbReference type="InterPro" id="IPR001633">
    <property type="entry name" value="EAL_dom"/>
</dbReference>
<organism evidence="4 5">
    <name type="scientific">Teichococcus vastitatis</name>
    <dbReference type="NCBI Taxonomy" id="2307076"/>
    <lineage>
        <taxon>Bacteria</taxon>
        <taxon>Pseudomonadati</taxon>
        <taxon>Pseudomonadota</taxon>
        <taxon>Alphaproteobacteria</taxon>
        <taxon>Acetobacterales</taxon>
        <taxon>Roseomonadaceae</taxon>
        <taxon>Roseomonas</taxon>
    </lineage>
</organism>
<evidence type="ECO:0000259" key="3">
    <source>
        <dbReference type="PROSITE" id="PS50887"/>
    </source>
</evidence>
<dbReference type="SUPFAM" id="SSF141868">
    <property type="entry name" value="EAL domain-like"/>
    <property type="match status" value="1"/>
</dbReference>
<dbReference type="RefSeq" id="WP_162306178.1">
    <property type="nucleotide sequence ID" value="NZ_JALBUU010000004.1"/>
</dbReference>
<dbReference type="PROSITE" id="PS50887">
    <property type="entry name" value="GGDEF"/>
    <property type="match status" value="1"/>
</dbReference>
<dbReference type="SMART" id="SM00052">
    <property type="entry name" value="EAL"/>
    <property type="match status" value="1"/>
</dbReference>
<gene>
    <name evidence="4" type="ORF">MON41_00400</name>
</gene>
<dbReference type="PANTHER" id="PTHR44757:SF2">
    <property type="entry name" value="BIOFILM ARCHITECTURE MAINTENANCE PROTEIN MBAA"/>
    <property type="match status" value="1"/>
</dbReference>
<dbReference type="InterPro" id="IPR000160">
    <property type="entry name" value="GGDEF_dom"/>
</dbReference>
<dbReference type="Gene3D" id="3.30.70.270">
    <property type="match status" value="1"/>
</dbReference>
<dbReference type="Proteomes" id="UP001201985">
    <property type="component" value="Unassembled WGS sequence"/>
</dbReference>
<dbReference type="InterPro" id="IPR052155">
    <property type="entry name" value="Biofilm_reg_signaling"/>
</dbReference>
<feature type="coiled-coil region" evidence="1">
    <location>
        <begin position="15"/>
        <end position="74"/>
    </location>
</feature>
<keyword evidence="1" id="KW-0175">Coiled coil</keyword>
<dbReference type="CDD" id="cd01949">
    <property type="entry name" value="GGDEF"/>
    <property type="match status" value="1"/>
</dbReference>
<dbReference type="SMART" id="SM00267">
    <property type="entry name" value="GGDEF"/>
    <property type="match status" value="1"/>
</dbReference>
<dbReference type="CDD" id="cd01948">
    <property type="entry name" value="EAL"/>
    <property type="match status" value="1"/>
</dbReference>
<evidence type="ECO:0000259" key="2">
    <source>
        <dbReference type="PROSITE" id="PS50883"/>
    </source>
</evidence>
<name>A0ABS9W048_9PROT</name>
<evidence type="ECO:0000313" key="4">
    <source>
        <dbReference type="EMBL" id="MCI0752220.1"/>
    </source>
</evidence>
<dbReference type="NCBIfam" id="TIGR00254">
    <property type="entry name" value="GGDEF"/>
    <property type="match status" value="1"/>
</dbReference>
<dbReference type="InterPro" id="IPR035919">
    <property type="entry name" value="EAL_sf"/>
</dbReference>
<dbReference type="InterPro" id="IPR043128">
    <property type="entry name" value="Rev_trsase/Diguanyl_cyclase"/>
</dbReference>
<accession>A0ABS9W048</accession>
<protein>
    <submittedName>
        <fullName evidence="4">EAL domain-containing protein</fullName>
    </submittedName>
</protein>
<evidence type="ECO:0000313" key="5">
    <source>
        <dbReference type="Proteomes" id="UP001201985"/>
    </source>
</evidence>
<evidence type="ECO:0000256" key="1">
    <source>
        <dbReference type="SAM" id="Coils"/>
    </source>
</evidence>
<proteinExistence type="predicted"/>
<dbReference type="PANTHER" id="PTHR44757">
    <property type="entry name" value="DIGUANYLATE CYCLASE DGCP"/>
    <property type="match status" value="1"/>
</dbReference>
<reference evidence="4 5" key="1">
    <citation type="submission" date="2022-03" db="EMBL/GenBank/DDBJ databases">
        <title>Complete genome analysis of Roseomonas KG 17.1 : a prolific producer of plant growth promoters.</title>
        <authorList>
            <person name="Saadouli I."/>
            <person name="Najjari A."/>
            <person name="Mosbah A."/>
            <person name="Ouzari H.I."/>
        </authorList>
    </citation>
    <scope>NUCLEOTIDE SEQUENCE [LARGE SCALE GENOMIC DNA]</scope>
    <source>
        <strain evidence="4 5">KG17-1</strain>
    </source>
</reference>